<sequence length="218" mass="23959">MPKKLTTSSSNYRTNPMAATPQTTANSTRVASTWTPQDDEILMSARQSGMNWQPIATRHFPSKTANACRKRHERLMDRGKADEWDGIKLETLAQEYMNVRKEMWTILAERLGGEKWTMVEAKCMEKGLKNLQAASRSAQRKERGIYEGDSGIGCSDAENEIDDGLVGMASASASASSSAVAPPPSYPLQQQVSGYIPQQRTSGPSIQSMLSPSPTEKQ</sequence>
<accession>A0ACC2Z808</accession>
<reference evidence="1" key="1">
    <citation type="submission" date="2022-10" db="EMBL/GenBank/DDBJ databases">
        <title>Culturing micro-colonial fungi from biological soil crusts in the Mojave desert and describing Neophaeococcomyces mojavensis, and introducing the new genera and species Taxawa tesnikishii.</title>
        <authorList>
            <person name="Kurbessoian T."/>
            <person name="Stajich J.E."/>
        </authorList>
    </citation>
    <scope>NUCLEOTIDE SEQUENCE</scope>
    <source>
        <strain evidence="1">JES_115</strain>
    </source>
</reference>
<protein>
    <submittedName>
        <fullName evidence="1">Uncharacterized protein</fullName>
    </submittedName>
</protein>
<evidence type="ECO:0000313" key="2">
    <source>
        <dbReference type="Proteomes" id="UP001172680"/>
    </source>
</evidence>
<proteinExistence type="predicted"/>
<keyword evidence="2" id="KW-1185">Reference proteome</keyword>
<dbReference type="EMBL" id="JAPDRP010000011">
    <property type="protein sequence ID" value="KAJ9643464.1"/>
    <property type="molecule type" value="Genomic_DNA"/>
</dbReference>
<organism evidence="1 2">
    <name type="scientific">Coniosporium tulheliwenetii</name>
    <dbReference type="NCBI Taxonomy" id="3383036"/>
    <lineage>
        <taxon>Eukaryota</taxon>
        <taxon>Fungi</taxon>
        <taxon>Dikarya</taxon>
        <taxon>Ascomycota</taxon>
        <taxon>Pezizomycotina</taxon>
        <taxon>Dothideomycetes</taxon>
        <taxon>Dothideomycetes incertae sedis</taxon>
        <taxon>Coniosporium</taxon>
    </lineage>
</organism>
<name>A0ACC2Z808_9PEZI</name>
<dbReference type="Proteomes" id="UP001172680">
    <property type="component" value="Unassembled WGS sequence"/>
</dbReference>
<gene>
    <name evidence="1" type="ORF">H2199_004143</name>
</gene>
<comment type="caution">
    <text evidence="1">The sequence shown here is derived from an EMBL/GenBank/DDBJ whole genome shotgun (WGS) entry which is preliminary data.</text>
</comment>
<evidence type="ECO:0000313" key="1">
    <source>
        <dbReference type="EMBL" id="KAJ9643464.1"/>
    </source>
</evidence>